<name>A0ACB6ZGC6_THEGA</name>
<protein>
    <submittedName>
        <fullName evidence="1">Uncharacterized protein</fullName>
    </submittedName>
</protein>
<reference evidence="1" key="1">
    <citation type="submission" date="2019-10" db="EMBL/GenBank/DDBJ databases">
        <authorList>
            <consortium name="DOE Joint Genome Institute"/>
            <person name="Kuo A."/>
            <person name="Miyauchi S."/>
            <person name="Kiss E."/>
            <person name="Drula E."/>
            <person name="Kohler A."/>
            <person name="Sanchez-Garcia M."/>
            <person name="Andreopoulos B."/>
            <person name="Barry K.W."/>
            <person name="Bonito G."/>
            <person name="Buee M."/>
            <person name="Carver A."/>
            <person name="Chen C."/>
            <person name="Cichocki N."/>
            <person name="Clum A."/>
            <person name="Culley D."/>
            <person name="Crous P.W."/>
            <person name="Fauchery L."/>
            <person name="Girlanda M."/>
            <person name="Hayes R."/>
            <person name="Keri Z."/>
            <person name="Labutti K."/>
            <person name="Lipzen A."/>
            <person name="Lombard V."/>
            <person name="Magnuson J."/>
            <person name="Maillard F."/>
            <person name="Morin E."/>
            <person name="Murat C."/>
            <person name="Nolan M."/>
            <person name="Ohm R."/>
            <person name="Pangilinan J."/>
            <person name="Pereira M."/>
            <person name="Perotto S."/>
            <person name="Peter M."/>
            <person name="Riley R."/>
            <person name="Sitrit Y."/>
            <person name="Stielow B."/>
            <person name="Szollosi G."/>
            <person name="Zifcakova L."/>
            <person name="Stursova M."/>
            <person name="Spatafora J.W."/>
            <person name="Tedersoo L."/>
            <person name="Vaario L.-M."/>
            <person name="Yamada A."/>
            <person name="Yan M."/>
            <person name="Wang P."/>
            <person name="Xu J."/>
            <person name="Bruns T."/>
            <person name="Baldrian P."/>
            <person name="Vilgalys R."/>
            <person name="Henrissat B."/>
            <person name="Grigoriev I.V."/>
            <person name="Hibbett D."/>
            <person name="Nagy L.G."/>
            <person name="Martin F.M."/>
        </authorList>
    </citation>
    <scope>NUCLEOTIDE SEQUENCE</scope>
    <source>
        <strain evidence="1">P2</strain>
    </source>
</reference>
<organism evidence="1 2">
    <name type="scientific">Thelephora ganbajun</name>
    <name type="common">Ganba fungus</name>
    <dbReference type="NCBI Taxonomy" id="370292"/>
    <lineage>
        <taxon>Eukaryota</taxon>
        <taxon>Fungi</taxon>
        <taxon>Dikarya</taxon>
        <taxon>Basidiomycota</taxon>
        <taxon>Agaricomycotina</taxon>
        <taxon>Agaricomycetes</taxon>
        <taxon>Thelephorales</taxon>
        <taxon>Thelephoraceae</taxon>
        <taxon>Thelephora</taxon>
    </lineage>
</organism>
<evidence type="ECO:0000313" key="2">
    <source>
        <dbReference type="Proteomes" id="UP000886501"/>
    </source>
</evidence>
<dbReference type="Proteomes" id="UP000886501">
    <property type="component" value="Unassembled WGS sequence"/>
</dbReference>
<dbReference type="EMBL" id="MU118011">
    <property type="protein sequence ID" value="KAF9648592.1"/>
    <property type="molecule type" value="Genomic_DNA"/>
</dbReference>
<accession>A0ACB6ZGC6</accession>
<gene>
    <name evidence="1" type="ORF">BDM02DRAFT_2213915</name>
</gene>
<proteinExistence type="predicted"/>
<sequence length="347" mass="38077">MDNNRREHKKRPRLVTSCDNCRAKKLKCIKGGENAPCESCNNSGVTCEFRDRDQYFAERSAKSVNAASNSSGSQRPQLSPRARNSIPDYVSNHPNHRGSDSLKRPGSSRSQKSTKALPPPLPPTQCPPPIYGSRSPVPEDASPSLFDPNRWQRPSPMLMISFVDAFFRTGGDQFGFLVYDELVRRVYADDLNYVLANCIAAWATRYEKIPGLGKLDKMSVSAQYVSRAKVLFSSLPPGPNLAVLHSIIVLAWLQSSHLDEFYAFAQVASKMSSDMNITAAIGMSSGDPSHRQVLQQTWSSVNHLVNVSGDKGSIKPRQRSSRCPPLMSTKSGAVCGIGLKTSDELGS</sequence>
<reference evidence="1" key="2">
    <citation type="journal article" date="2020" name="Nat. Commun.">
        <title>Large-scale genome sequencing of mycorrhizal fungi provides insights into the early evolution of symbiotic traits.</title>
        <authorList>
            <person name="Miyauchi S."/>
            <person name="Kiss E."/>
            <person name="Kuo A."/>
            <person name="Drula E."/>
            <person name="Kohler A."/>
            <person name="Sanchez-Garcia M."/>
            <person name="Morin E."/>
            <person name="Andreopoulos B."/>
            <person name="Barry K.W."/>
            <person name="Bonito G."/>
            <person name="Buee M."/>
            <person name="Carver A."/>
            <person name="Chen C."/>
            <person name="Cichocki N."/>
            <person name="Clum A."/>
            <person name="Culley D."/>
            <person name="Crous P.W."/>
            <person name="Fauchery L."/>
            <person name="Girlanda M."/>
            <person name="Hayes R.D."/>
            <person name="Keri Z."/>
            <person name="LaButti K."/>
            <person name="Lipzen A."/>
            <person name="Lombard V."/>
            <person name="Magnuson J."/>
            <person name="Maillard F."/>
            <person name="Murat C."/>
            <person name="Nolan M."/>
            <person name="Ohm R.A."/>
            <person name="Pangilinan J."/>
            <person name="Pereira M.F."/>
            <person name="Perotto S."/>
            <person name="Peter M."/>
            <person name="Pfister S."/>
            <person name="Riley R."/>
            <person name="Sitrit Y."/>
            <person name="Stielow J.B."/>
            <person name="Szollosi G."/>
            <person name="Zifcakova L."/>
            <person name="Stursova M."/>
            <person name="Spatafora J.W."/>
            <person name="Tedersoo L."/>
            <person name="Vaario L.M."/>
            <person name="Yamada A."/>
            <person name="Yan M."/>
            <person name="Wang P."/>
            <person name="Xu J."/>
            <person name="Bruns T."/>
            <person name="Baldrian P."/>
            <person name="Vilgalys R."/>
            <person name="Dunand C."/>
            <person name="Henrissat B."/>
            <person name="Grigoriev I.V."/>
            <person name="Hibbett D."/>
            <person name="Nagy L.G."/>
            <person name="Martin F.M."/>
        </authorList>
    </citation>
    <scope>NUCLEOTIDE SEQUENCE</scope>
    <source>
        <strain evidence="1">P2</strain>
    </source>
</reference>
<evidence type="ECO:0000313" key="1">
    <source>
        <dbReference type="EMBL" id="KAF9648592.1"/>
    </source>
</evidence>
<keyword evidence="2" id="KW-1185">Reference proteome</keyword>
<comment type="caution">
    <text evidence="1">The sequence shown here is derived from an EMBL/GenBank/DDBJ whole genome shotgun (WGS) entry which is preliminary data.</text>
</comment>